<dbReference type="Proteomes" id="UP001152320">
    <property type="component" value="Chromosome 11"/>
</dbReference>
<protein>
    <submittedName>
        <fullName evidence="1">Uncharacterized protein</fullName>
    </submittedName>
</protein>
<dbReference type="PANTHER" id="PTHR33332">
    <property type="entry name" value="REVERSE TRANSCRIPTASE DOMAIN-CONTAINING PROTEIN"/>
    <property type="match status" value="1"/>
</dbReference>
<dbReference type="AlphaFoldDB" id="A0A9Q1BVJ9"/>
<name>A0A9Q1BVJ9_HOLLE</name>
<evidence type="ECO:0000313" key="1">
    <source>
        <dbReference type="EMBL" id="KAJ8033641.1"/>
    </source>
</evidence>
<dbReference type="EMBL" id="JAIZAY010000011">
    <property type="protein sequence ID" value="KAJ8033641.1"/>
    <property type="molecule type" value="Genomic_DNA"/>
</dbReference>
<reference evidence="1" key="1">
    <citation type="submission" date="2021-10" db="EMBL/GenBank/DDBJ databases">
        <title>Tropical sea cucumber genome reveals ecological adaptation and Cuvierian tubules defense mechanism.</title>
        <authorList>
            <person name="Chen T."/>
        </authorList>
    </citation>
    <scope>NUCLEOTIDE SEQUENCE</scope>
    <source>
        <strain evidence="1">Nanhai2018</strain>
        <tissue evidence="1">Muscle</tissue>
    </source>
</reference>
<comment type="caution">
    <text evidence="1">The sequence shown here is derived from an EMBL/GenBank/DDBJ whole genome shotgun (WGS) entry which is preliminary data.</text>
</comment>
<gene>
    <name evidence="1" type="ORF">HOLleu_23951</name>
</gene>
<proteinExistence type="predicted"/>
<sequence length="218" mass="25032">MFENFLKLNDDKTEFMILGNKLHTCKLHVPCIQVGDMKVLPSSQLKNLGVVLDPSLSMDHHVTAVCKAAWRISLKNFGRIRNHTDKATAITMVHAFVSSNKIRTAPSSHITPVLRELHWLPVERRILFNLSLFIYKTLAYSRPAYLHQLLTLYSPSRQDLTFSTHGFLQEHVSRNKWVSRSFFFAAAKIWNNLPSSVRSATSLSTFKKKLKTHLFLDI</sequence>
<organism evidence="1 2">
    <name type="scientific">Holothuria leucospilota</name>
    <name type="common">Black long sea cucumber</name>
    <name type="synonym">Mertensiothuria leucospilota</name>
    <dbReference type="NCBI Taxonomy" id="206669"/>
    <lineage>
        <taxon>Eukaryota</taxon>
        <taxon>Metazoa</taxon>
        <taxon>Echinodermata</taxon>
        <taxon>Eleutherozoa</taxon>
        <taxon>Echinozoa</taxon>
        <taxon>Holothuroidea</taxon>
        <taxon>Aspidochirotacea</taxon>
        <taxon>Aspidochirotida</taxon>
        <taxon>Holothuriidae</taxon>
        <taxon>Holothuria</taxon>
    </lineage>
</organism>
<accession>A0A9Q1BVJ9</accession>
<evidence type="ECO:0000313" key="2">
    <source>
        <dbReference type="Proteomes" id="UP001152320"/>
    </source>
</evidence>
<keyword evidence="2" id="KW-1185">Reference proteome</keyword>